<evidence type="ECO:0000313" key="2">
    <source>
        <dbReference type="EMBL" id="UOO96584.1"/>
    </source>
</evidence>
<evidence type="ECO:0000313" key="1">
    <source>
        <dbReference type="EMBL" id="GAA0451739.1"/>
    </source>
</evidence>
<evidence type="ECO:0000313" key="3">
    <source>
        <dbReference type="Proteomes" id="UP000830542"/>
    </source>
</evidence>
<proteinExistence type="predicted"/>
<sequence length="178" mass="19076">MSESTPTPGHGPVVDDFLPTAIQLGTRALWQAKGSQRYIERIVTQADAQLGDIESDIVAARTAYEDAIGAFTGEEVCVLADQLDAEEQALDHLHETPSDAPQASQAVATLFRKGLSIATESAGEEFHQRVSEAETVREQACSMVGGAAIAIDALEQIADCHPDVDRDEMTLPSREAGW</sequence>
<name>A0AAV3SCN0_HALDO</name>
<keyword evidence="2" id="KW-0614">Plasmid</keyword>
<protein>
    <submittedName>
        <fullName evidence="1">Uncharacterized protein</fullName>
    </submittedName>
</protein>
<dbReference type="GeneID" id="71763265"/>
<dbReference type="AlphaFoldDB" id="A0AAV3SCN0"/>
<organism evidence="1 4">
    <name type="scientific">Halococcus dombrowskii</name>
    <dbReference type="NCBI Taxonomy" id="179637"/>
    <lineage>
        <taxon>Archaea</taxon>
        <taxon>Methanobacteriati</taxon>
        <taxon>Methanobacteriota</taxon>
        <taxon>Stenosarchaea group</taxon>
        <taxon>Halobacteria</taxon>
        <taxon>Halobacteriales</taxon>
        <taxon>Halococcaceae</taxon>
        <taxon>Halococcus</taxon>
    </lineage>
</organism>
<dbReference type="Proteomes" id="UP001500962">
    <property type="component" value="Unassembled WGS sequence"/>
</dbReference>
<dbReference type="EMBL" id="BAAADN010000005">
    <property type="protein sequence ID" value="GAA0451739.1"/>
    <property type="molecule type" value="Genomic_DNA"/>
</dbReference>
<reference evidence="1" key="3">
    <citation type="submission" date="2023-12" db="EMBL/GenBank/DDBJ databases">
        <authorList>
            <person name="Sun Q."/>
            <person name="Inoue M."/>
        </authorList>
    </citation>
    <scope>NUCLEOTIDE SEQUENCE</scope>
    <source>
        <strain evidence="1">JCM 12289</strain>
    </source>
</reference>
<dbReference type="RefSeq" id="WP_007743236.1">
    <property type="nucleotide sequence ID" value="NZ_BAAADN010000005.1"/>
</dbReference>
<keyword evidence="3" id="KW-1185">Reference proteome</keyword>
<gene>
    <name evidence="1" type="ORF">GCM10008985_04250</name>
    <name evidence="2" type="ORF">MUK72_15415</name>
</gene>
<accession>A0AAV3SCN0</accession>
<evidence type="ECO:0000313" key="4">
    <source>
        <dbReference type="Proteomes" id="UP001500962"/>
    </source>
</evidence>
<geneLocation type="plasmid" evidence="2 3">
    <name>unnamed1</name>
</geneLocation>
<reference evidence="1" key="1">
    <citation type="journal article" date="2014" name="Int. J. Syst. Evol. Microbiol.">
        <title>Complete genome sequence of Corynebacterium casei LMG S-19264T (=DSM 44701T), isolated from a smear-ripened cheese.</title>
        <authorList>
            <consortium name="US DOE Joint Genome Institute (JGI-PGF)"/>
            <person name="Walter F."/>
            <person name="Albersmeier A."/>
            <person name="Kalinowski J."/>
            <person name="Ruckert C."/>
        </authorList>
    </citation>
    <scope>NUCLEOTIDE SEQUENCE</scope>
    <source>
        <strain evidence="1">JCM 12289</strain>
    </source>
</reference>
<dbReference type="Proteomes" id="UP000830542">
    <property type="component" value="Plasmid unnamed1"/>
</dbReference>
<dbReference type="KEGG" id="hdo:MUK72_15415"/>
<dbReference type="EMBL" id="CP095006">
    <property type="protein sequence ID" value="UOO96584.1"/>
    <property type="molecule type" value="Genomic_DNA"/>
</dbReference>
<reference evidence="2" key="2">
    <citation type="submission" date="2022-04" db="EMBL/GenBank/DDBJ databases">
        <title>Sequencing and genomic assembly of Halococcus dombrowskii.</title>
        <authorList>
            <person name="Lim S.W."/>
            <person name="MacLea K.S."/>
        </authorList>
    </citation>
    <scope>NUCLEOTIDE SEQUENCE</scope>
    <source>
        <strain evidence="2">H4</strain>
        <plasmid evidence="2">unnamed1</plasmid>
    </source>
</reference>